<dbReference type="GO" id="GO:0003700">
    <property type="term" value="F:DNA-binding transcription factor activity"/>
    <property type="evidence" value="ECO:0007669"/>
    <property type="project" value="InterPro"/>
</dbReference>
<dbReference type="InterPro" id="IPR004358">
    <property type="entry name" value="Sig_transdc_His_kin-like_C"/>
</dbReference>
<dbReference type="Pfam" id="PF00512">
    <property type="entry name" value="HisKA"/>
    <property type="match status" value="1"/>
</dbReference>
<evidence type="ECO:0000259" key="10">
    <source>
        <dbReference type="PROSITE" id="PS50109"/>
    </source>
</evidence>
<dbReference type="Gene3D" id="1.10.287.130">
    <property type="match status" value="1"/>
</dbReference>
<evidence type="ECO:0000313" key="12">
    <source>
        <dbReference type="EMBL" id="GET32875.1"/>
    </source>
</evidence>
<dbReference type="PANTHER" id="PTHR43547:SF2">
    <property type="entry name" value="HYBRID SIGNAL TRANSDUCTION HISTIDINE KINASE C"/>
    <property type="match status" value="1"/>
</dbReference>
<dbReference type="GO" id="GO:0000155">
    <property type="term" value="F:phosphorelay sensor kinase activity"/>
    <property type="evidence" value="ECO:0007669"/>
    <property type="project" value="InterPro"/>
</dbReference>
<dbReference type="PANTHER" id="PTHR43547">
    <property type="entry name" value="TWO-COMPONENT HISTIDINE KINASE"/>
    <property type="match status" value="1"/>
</dbReference>
<feature type="modified residue" description="4-aspartylphosphate" evidence="8">
    <location>
        <position position="1109"/>
    </location>
</feature>
<dbReference type="Gene3D" id="1.10.10.60">
    <property type="entry name" value="Homeodomain-like"/>
    <property type="match status" value="1"/>
</dbReference>
<comment type="caution">
    <text evidence="12">The sequence shown here is derived from an EMBL/GenBank/DDBJ whole genome shotgun (WGS) entry which is preliminary data.</text>
</comment>
<dbReference type="Proteomes" id="UP000391834">
    <property type="component" value="Unassembled WGS sequence"/>
</dbReference>
<dbReference type="SUPFAM" id="SSF63829">
    <property type="entry name" value="Calcium-dependent phosphotriesterase"/>
    <property type="match status" value="1"/>
</dbReference>
<dbReference type="PROSITE" id="PS01124">
    <property type="entry name" value="HTH_ARAC_FAMILY_2"/>
    <property type="match status" value="1"/>
</dbReference>
<dbReference type="InterPro" id="IPR009057">
    <property type="entry name" value="Homeodomain-like_sf"/>
</dbReference>
<dbReference type="Pfam" id="PF07495">
    <property type="entry name" value="Y_Y_Y"/>
    <property type="match status" value="1"/>
</dbReference>
<dbReference type="InterPro" id="IPR011110">
    <property type="entry name" value="Reg_prop"/>
</dbReference>
<dbReference type="PROSITE" id="PS50109">
    <property type="entry name" value="HIS_KIN"/>
    <property type="match status" value="1"/>
</dbReference>
<dbReference type="SUPFAM" id="SSF55874">
    <property type="entry name" value="ATPase domain of HSP90 chaperone/DNA topoisomerase II/histidine kinase"/>
    <property type="match status" value="1"/>
</dbReference>
<dbReference type="CDD" id="cd00082">
    <property type="entry name" value="HisKA"/>
    <property type="match status" value="1"/>
</dbReference>
<dbReference type="SUPFAM" id="SSF46689">
    <property type="entry name" value="Homeodomain-like"/>
    <property type="match status" value="1"/>
</dbReference>
<evidence type="ECO:0000256" key="8">
    <source>
        <dbReference type="PROSITE-ProRule" id="PRU00169"/>
    </source>
</evidence>
<feature type="domain" description="HTH araC/xylS-type" evidence="9">
    <location>
        <begin position="1235"/>
        <end position="1333"/>
    </location>
</feature>
<dbReference type="RefSeq" id="WP_036985335.1">
    <property type="nucleotide sequence ID" value="NZ_BLAX01000001.1"/>
</dbReference>
<dbReference type="SMART" id="SM00387">
    <property type="entry name" value="HATPase_c"/>
    <property type="match status" value="1"/>
</dbReference>
<evidence type="ECO:0000259" key="9">
    <source>
        <dbReference type="PROSITE" id="PS01124"/>
    </source>
</evidence>
<evidence type="ECO:0000256" key="4">
    <source>
        <dbReference type="ARBA" id="ARBA00022679"/>
    </source>
</evidence>
<dbReference type="InterPro" id="IPR011047">
    <property type="entry name" value="Quinoprotein_ADH-like_sf"/>
</dbReference>
<protein>
    <recommendedName>
        <fullName evidence="2">histidine kinase</fullName>
        <ecNumber evidence="2">2.7.13.3</ecNumber>
    </recommendedName>
</protein>
<gene>
    <name evidence="12" type="ORF">PbJCM13498_17380</name>
</gene>
<dbReference type="InterPro" id="IPR003594">
    <property type="entry name" value="HATPase_dom"/>
</dbReference>
<evidence type="ECO:0000256" key="6">
    <source>
        <dbReference type="ARBA" id="ARBA00023015"/>
    </source>
</evidence>
<sequence>MRILLRYIITIILSTVVIAVKAELTNNIFDIRHIGYSEGLSSQRVFSIVEDQNSAMWIATKAGIDRYNGNTIKSYTLSGNFYYGDMGGRTLRLLYDKHYGLWAYDNTGRIYRYSIQDDSFEQYMYLAQYINEEIILNKLCLDQNGTLWLGLSKGLYKKEADKPITPVISGQYVNDIISTGESLFVGTSTGVLQLSYAHLDKAHWLLKGKDVQTLYHNVNGHELWIGTFNNGLWVMNLNTSDLLHLKEQSSGFLNPIRAITSYDTNTLLVGIDGGGVYAVDRDSKKCHLLMSTEDSTDIFLPSNGIYAVTKDNQGNIWIGSYTGGVSVAILLKYPITILTHQRGNPQSLANNNINDIEEDANRNLWFATDFGISIRNKSSHLWSQELKGVVVVALCKGEDGSVWAGTYGDGIYLLNSRKQVVRHLTKQQGGLTTNYVFALKQDTDGNLWVGGLDGQLLMMDKQGRPERTYDIKWIHSIEVINNDEIAVATVNGFCLVNKRTGEIQRYATSQEYHEQNVSAYIISMLFNGDSTVWLGTEGGGLNLYDMRTRKSRIFTMQDGLPSNDVYSLQRDARGRLWVSTGKGLALIENFQVSNLNYLGDIDKEYNKSSFARLTDGRFAYGSTNGAVLVTPDAITMTNYQAQLRFTGLTIDYLTADEEKRLRPAIYDMLTKGVVELDYNHNSFSVTFESINYRFQRDIAYQYILEGYDKSWSSLSSNGMVRYTNVSPGSYLLKVRSLRRNNGKTISERTLVVKVAQPWWNSWWAWMVYICVAGIVLSFIWRYKSNQLQKRYDEDKIRFFIDTAHDIRTPVTLVMAPLDDLYKEKGLSDKALYLLELAHSNTNKLYKLITQLLEFEKADTHKQQIVLTPLNLNDILAEEIAGFQPMCDKKQLHLSLSLPDEDVYILADLHIVEILLDNLVSNAIKYTMPQGDVRISLNYTKRKAIIEIKDSGIGIPQKAKKHLFTDVYRAENTQKSNEGGTGFGLLQARRIIKILHGKITFQSEENKGSTFTVTLPRTYTIPTSVSKEAVTARERMFPKTTDAAEQKASKTRRVSRQTGKDTLLIVEDHEALRYYLRKTFENDYRVVDVSDGQEALTYLSNEYPDLILSDVMMPGIQGDELCRLVKENPDTSGIPFILLTAKVSHDATVEGLKKGADDYIPKPFSTEILRLKVQSLIANRNRQRDFFMRQAILQVEAEKGRPNNNESHEIITKTDDNKTDEAASDMLSESDRQFIIRASQLVIANMSNIDFNINTLCQEMAMSRTLFYSRLKSLTGKGPQEFIRIIRLQKAAELLKDGRSVTEVAADTGFVNTKYFSSLFKKQFGIQPSKYNQSDSAS</sequence>
<dbReference type="SMART" id="SM00388">
    <property type="entry name" value="HisKA"/>
    <property type="match status" value="1"/>
</dbReference>
<dbReference type="InterPro" id="IPR015943">
    <property type="entry name" value="WD40/YVTN_repeat-like_dom_sf"/>
</dbReference>
<dbReference type="CDD" id="cd00075">
    <property type="entry name" value="HATPase"/>
    <property type="match status" value="1"/>
</dbReference>
<evidence type="ECO:0000256" key="1">
    <source>
        <dbReference type="ARBA" id="ARBA00000085"/>
    </source>
</evidence>
<dbReference type="SUPFAM" id="SSF52172">
    <property type="entry name" value="CheY-like"/>
    <property type="match status" value="1"/>
</dbReference>
<dbReference type="FunFam" id="3.30.565.10:FF:000006">
    <property type="entry name" value="Sensor histidine kinase WalK"/>
    <property type="match status" value="1"/>
</dbReference>
<feature type="domain" description="Histidine kinase" evidence="10">
    <location>
        <begin position="801"/>
        <end position="1018"/>
    </location>
</feature>
<proteinExistence type="predicted"/>
<keyword evidence="4" id="KW-0808">Transferase</keyword>
<dbReference type="InterPro" id="IPR036097">
    <property type="entry name" value="HisK_dim/P_sf"/>
</dbReference>
<keyword evidence="3 8" id="KW-0597">Phosphoprotein</keyword>
<dbReference type="InterPro" id="IPR013783">
    <property type="entry name" value="Ig-like_fold"/>
</dbReference>
<dbReference type="EC" id="2.7.13.3" evidence="2"/>
<dbReference type="SMART" id="SM00342">
    <property type="entry name" value="HTH_ARAC"/>
    <property type="match status" value="1"/>
</dbReference>
<dbReference type="InterPro" id="IPR036890">
    <property type="entry name" value="HATPase_C_sf"/>
</dbReference>
<name>A0A5M4AY80_9BACT</name>
<dbReference type="GO" id="GO:0043565">
    <property type="term" value="F:sequence-specific DNA binding"/>
    <property type="evidence" value="ECO:0007669"/>
    <property type="project" value="InterPro"/>
</dbReference>
<dbReference type="InterPro" id="IPR003661">
    <property type="entry name" value="HisK_dim/P_dom"/>
</dbReference>
<dbReference type="Gene3D" id="3.40.50.2300">
    <property type="match status" value="1"/>
</dbReference>
<dbReference type="PROSITE" id="PS50110">
    <property type="entry name" value="RESPONSE_REGULATORY"/>
    <property type="match status" value="1"/>
</dbReference>
<evidence type="ECO:0000256" key="5">
    <source>
        <dbReference type="ARBA" id="ARBA00022777"/>
    </source>
</evidence>
<dbReference type="OrthoDB" id="717811at2"/>
<keyword evidence="6" id="KW-0805">Transcription regulation</keyword>
<dbReference type="Pfam" id="PF07494">
    <property type="entry name" value="Reg_prop"/>
    <property type="match status" value="4"/>
</dbReference>
<comment type="catalytic activity">
    <reaction evidence="1">
        <text>ATP + protein L-histidine = ADP + protein N-phospho-L-histidine.</text>
        <dbReference type="EC" id="2.7.13.3"/>
    </reaction>
</comment>
<dbReference type="Gene3D" id="3.30.565.10">
    <property type="entry name" value="Histidine kinase-like ATPase, C-terminal domain"/>
    <property type="match status" value="1"/>
</dbReference>
<dbReference type="EMBL" id="BLAX01000001">
    <property type="protein sequence ID" value="GET32875.1"/>
    <property type="molecule type" value="Genomic_DNA"/>
</dbReference>
<dbReference type="InterPro" id="IPR005467">
    <property type="entry name" value="His_kinase_dom"/>
</dbReference>
<organism evidence="12 13">
    <name type="scientific">Prolixibacter bellariivorans</name>
    <dbReference type="NCBI Taxonomy" id="314319"/>
    <lineage>
        <taxon>Bacteria</taxon>
        <taxon>Pseudomonadati</taxon>
        <taxon>Bacteroidota</taxon>
        <taxon>Bacteroidia</taxon>
        <taxon>Marinilabiliales</taxon>
        <taxon>Prolixibacteraceae</taxon>
        <taxon>Prolixibacter</taxon>
    </lineage>
</organism>
<dbReference type="Pfam" id="PF00072">
    <property type="entry name" value="Response_reg"/>
    <property type="match status" value="1"/>
</dbReference>
<dbReference type="InterPro" id="IPR011123">
    <property type="entry name" value="Y_Y_Y"/>
</dbReference>
<dbReference type="InterPro" id="IPR001789">
    <property type="entry name" value="Sig_transdc_resp-reg_receiver"/>
</dbReference>
<evidence type="ECO:0000313" key="13">
    <source>
        <dbReference type="Proteomes" id="UP000391834"/>
    </source>
</evidence>
<dbReference type="SMART" id="SM00448">
    <property type="entry name" value="REC"/>
    <property type="match status" value="1"/>
</dbReference>
<dbReference type="Gene3D" id="2.130.10.10">
    <property type="entry name" value="YVTN repeat-like/Quinoprotein amine dehydrogenase"/>
    <property type="match status" value="2"/>
</dbReference>
<dbReference type="SUPFAM" id="SSF50998">
    <property type="entry name" value="Quinoprotein alcohol dehydrogenase-like"/>
    <property type="match status" value="1"/>
</dbReference>
<evidence type="ECO:0000259" key="11">
    <source>
        <dbReference type="PROSITE" id="PS50110"/>
    </source>
</evidence>
<reference evidence="12 13" key="1">
    <citation type="submission" date="2019-10" db="EMBL/GenBank/DDBJ databases">
        <title>Prolixibacter strains distinguished by the presence of nitrate reductase genes were adept at nitrate-dependent anaerobic corrosion of metallic iron and carbon steel.</title>
        <authorList>
            <person name="Iino T."/>
            <person name="Shono N."/>
            <person name="Ito K."/>
            <person name="Nakamura R."/>
            <person name="Sueoka K."/>
            <person name="Harayama S."/>
            <person name="Ohkuma M."/>
        </authorList>
    </citation>
    <scope>NUCLEOTIDE SEQUENCE [LARGE SCALE GENOMIC DNA]</scope>
    <source>
        <strain evidence="12 13">JCM 13498</strain>
    </source>
</reference>
<feature type="domain" description="Response regulatory" evidence="11">
    <location>
        <begin position="1061"/>
        <end position="1176"/>
    </location>
</feature>
<dbReference type="SUPFAM" id="SSF47384">
    <property type="entry name" value="Homodimeric domain of signal transducing histidine kinase"/>
    <property type="match status" value="1"/>
</dbReference>
<evidence type="ECO:0000256" key="7">
    <source>
        <dbReference type="ARBA" id="ARBA00023163"/>
    </source>
</evidence>
<dbReference type="Pfam" id="PF12833">
    <property type="entry name" value="HTH_18"/>
    <property type="match status" value="1"/>
</dbReference>
<dbReference type="PRINTS" id="PR00344">
    <property type="entry name" value="BCTRLSENSOR"/>
</dbReference>
<dbReference type="Pfam" id="PF02518">
    <property type="entry name" value="HATPase_c"/>
    <property type="match status" value="1"/>
</dbReference>
<dbReference type="InterPro" id="IPR018060">
    <property type="entry name" value="HTH_AraC"/>
</dbReference>
<dbReference type="Gene3D" id="2.60.40.10">
    <property type="entry name" value="Immunoglobulins"/>
    <property type="match status" value="1"/>
</dbReference>
<evidence type="ECO:0000256" key="2">
    <source>
        <dbReference type="ARBA" id="ARBA00012438"/>
    </source>
</evidence>
<accession>A0A5M4AY80</accession>
<keyword evidence="5 12" id="KW-0418">Kinase</keyword>
<keyword evidence="13" id="KW-1185">Reference proteome</keyword>
<dbReference type="InterPro" id="IPR011006">
    <property type="entry name" value="CheY-like_superfamily"/>
</dbReference>
<evidence type="ECO:0000256" key="3">
    <source>
        <dbReference type="ARBA" id="ARBA00022553"/>
    </source>
</evidence>
<keyword evidence="7" id="KW-0804">Transcription</keyword>